<dbReference type="PIRSF" id="PIRSF038925">
    <property type="entry name" value="AMP-prot_trans"/>
    <property type="match status" value="1"/>
</dbReference>
<feature type="binding site" evidence="3">
    <location>
        <begin position="228"/>
        <end position="229"/>
    </location>
    <ligand>
        <name>ATP</name>
        <dbReference type="ChEBI" id="CHEBI:30616"/>
    </ligand>
</feature>
<evidence type="ECO:0000256" key="3">
    <source>
        <dbReference type="PIRSR" id="PIRSR640198-2"/>
    </source>
</evidence>
<dbReference type="InterPro" id="IPR003812">
    <property type="entry name" value="Fido"/>
</dbReference>
<dbReference type="InterPro" id="IPR026287">
    <property type="entry name" value="SoFic-like"/>
</dbReference>
<evidence type="ECO:0000256" key="2">
    <source>
        <dbReference type="PIRSR" id="PIRSR640198-1"/>
    </source>
</evidence>
<feature type="active site" evidence="2">
    <location>
        <position position="186"/>
    </location>
</feature>
<name>A0A1I1QYC7_9CLOT</name>
<dbReference type="AlphaFoldDB" id="A0A1I1QYC7"/>
<protein>
    <submittedName>
        <fullName evidence="5">Fic family protein</fullName>
    </submittedName>
</protein>
<dbReference type="GO" id="GO:0005524">
    <property type="term" value="F:ATP binding"/>
    <property type="evidence" value="ECO:0007669"/>
    <property type="project" value="UniProtKB-KW"/>
</dbReference>
<evidence type="ECO:0000313" key="6">
    <source>
        <dbReference type="Proteomes" id="UP000199263"/>
    </source>
</evidence>
<dbReference type="InterPro" id="IPR048770">
    <property type="entry name" value="SoFic-like_C"/>
</dbReference>
<dbReference type="EMBL" id="FOMG01000027">
    <property type="protein sequence ID" value="SFD24898.1"/>
    <property type="molecule type" value="Genomic_DNA"/>
</dbReference>
<feature type="domain" description="Fido" evidence="4">
    <location>
        <begin position="105"/>
        <end position="251"/>
    </location>
</feature>
<evidence type="ECO:0000259" key="4">
    <source>
        <dbReference type="PROSITE" id="PS51459"/>
    </source>
</evidence>
<feature type="binding site" evidence="3">
    <location>
        <begin position="190"/>
        <end position="197"/>
    </location>
    <ligand>
        <name>ATP</name>
        <dbReference type="ChEBI" id="CHEBI:30616"/>
    </ligand>
</feature>
<dbReference type="InterPro" id="IPR025758">
    <property type="entry name" value="Fic/DOC_N"/>
</dbReference>
<keyword evidence="1" id="KW-0067">ATP-binding</keyword>
<feature type="binding site" evidence="1">
    <location>
        <begin position="191"/>
        <end position="197"/>
    </location>
    <ligand>
        <name>ATP</name>
        <dbReference type="ChEBI" id="CHEBI:30616"/>
    </ligand>
</feature>
<dbReference type="Gene3D" id="1.10.3290.10">
    <property type="entry name" value="Fido-like domain"/>
    <property type="match status" value="1"/>
</dbReference>
<keyword evidence="6" id="KW-1185">Reference proteome</keyword>
<dbReference type="Proteomes" id="UP000199263">
    <property type="component" value="Unassembled WGS sequence"/>
</dbReference>
<accession>A0A1I1QYC7</accession>
<evidence type="ECO:0000256" key="1">
    <source>
        <dbReference type="PIRSR" id="PIRSR038925-1"/>
    </source>
</evidence>
<feature type="binding site" evidence="1">
    <location>
        <position position="228"/>
    </location>
    <ligand>
        <name>ATP</name>
        <dbReference type="ChEBI" id="CHEBI:30616"/>
    </ligand>
</feature>
<keyword evidence="1" id="KW-0547">Nucleotide-binding</keyword>
<proteinExistence type="predicted"/>
<dbReference type="InterPro" id="IPR036597">
    <property type="entry name" value="Fido-like_dom_sf"/>
</dbReference>
<dbReference type="PANTHER" id="PTHR13504">
    <property type="entry name" value="FIDO DOMAIN-CONTAINING PROTEIN DDB_G0283145"/>
    <property type="match status" value="1"/>
</dbReference>
<feature type="binding site" evidence="1">
    <location>
        <position position="186"/>
    </location>
    <ligand>
        <name>ATP</name>
        <dbReference type="ChEBI" id="CHEBI:30616"/>
    </ligand>
</feature>
<dbReference type="SUPFAM" id="SSF140931">
    <property type="entry name" value="Fic-like"/>
    <property type="match status" value="1"/>
</dbReference>
<feature type="binding site" evidence="1">
    <location>
        <position position="59"/>
    </location>
    <ligand>
        <name>ATP</name>
        <dbReference type="ChEBI" id="CHEBI:30616"/>
    </ligand>
</feature>
<organism evidence="5 6">
    <name type="scientific">Clostridium uliginosum</name>
    <dbReference type="NCBI Taxonomy" id="119641"/>
    <lineage>
        <taxon>Bacteria</taxon>
        <taxon>Bacillati</taxon>
        <taxon>Bacillota</taxon>
        <taxon>Clostridia</taxon>
        <taxon>Eubacteriales</taxon>
        <taxon>Clostridiaceae</taxon>
        <taxon>Clostridium</taxon>
    </lineage>
</organism>
<sequence length="356" mass="41321">MLKKLPLDVDFNTIDILKQLAKTNRALAELKGYADTIPNKHILINAININEAKDSSEIEQIITTHDDLYKALTYEKMATLSAKEVVNYRTALWHGYELIKKNEFLTTNMLVEIQSIVEESKAGIRKLPGTALRNALTGEVVYTPPQSEEEVRNYLSNLEIYINEDQDEVDPLIKLAIIHYQFEAIHPFYDGNGRTGRILNVLYLVLKGLLDSPILYLSKYILENKASYYELLKDMQDDSNNCEGFVIFILQGIEETSLETFKLVKRIVEEMNSYSEELKEKLPQIYSKELLELLFFEFYTKISYIEDGLRVSRKTAVSYLKQLEENNFLSSQKIGRERVYCNDRLFNLVKESNRHK</sequence>
<dbReference type="Pfam" id="PF21248">
    <property type="entry name" value="SoFic-like_C"/>
    <property type="match status" value="1"/>
</dbReference>
<evidence type="ECO:0000313" key="5">
    <source>
        <dbReference type="EMBL" id="SFD24898.1"/>
    </source>
</evidence>
<dbReference type="InterPro" id="IPR040198">
    <property type="entry name" value="Fido_containing"/>
</dbReference>
<gene>
    <name evidence="5" type="ORF">SAMN05421842_1278</name>
</gene>
<dbReference type="Pfam" id="PF13784">
    <property type="entry name" value="Fic_N"/>
    <property type="match status" value="1"/>
</dbReference>
<reference evidence="5 6" key="1">
    <citation type="submission" date="2016-10" db="EMBL/GenBank/DDBJ databases">
        <authorList>
            <person name="de Groot N.N."/>
        </authorList>
    </citation>
    <scope>NUCLEOTIDE SEQUENCE [LARGE SCALE GENOMIC DNA]</scope>
    <source>
        <strain evidence="5 6">DSM 12992</strain>
    </source>
</reference>
<dbReference type="PANTHER" id="PTHR13504:SF35">
    <property type="entry name" value="PROTEIN ADENYLYLTRANSFERASE SOFIC"/>
    <property type="match status" value="1"/>
</dbReference>
<dbReference type="Pfam" id="PF02661">
    <property type="entry name" value="Fic"/>
    <property type="match status" value="1"/>
</dbReference>
<dbReference type="STRING" id="119641.SAMN05421842_1278"/>
<dbReference type="RefSeq" id="WP_242943344.1">
    <property type="nucleotide sequence ID" value="NZ_FOMG01000027.1"/>
</dbReference>
<dbReference type="PROSITE" id="PS51459">
    <property type="entry name" value="FIDO"/>
    <property type="match status" value="1"/>
</dbReference>